<comment type="caution">
    <text evidence="2">The sequence shown here is derived from an EMBL/GenBank/DDBJ whole genome shotgun (WGS) entry which is preliminary data.</text>
</comment>
<dbReference type="AlphaFoldDB" id="A0A8J6A7L6"/>
<sequence>MGAPGLRHVVYKDGVMRMPAERRREQSPESPERSYKRLKKPLRASGLLFLDSSTLIMENLLCALLALQPDYRNVTEQHIGENMDLGFIYTVSVLREPLPSLLVTVSLHCSLSEDGDMIALDGDNDLATKGKVGSPEKREVLLLTSAEDLDCTPGFQQKVFHIDQPAEFIEDQSILNSIIPNGVYINMRGNVKPP</sequence>
<keyword evidence="3" id="KW-1185">Reference proteome</keyword>
<protein>
    <submittedName>
        <fullName evidence="2">Cadherin-13</fullName>
    </submittedName>
</protein>
<evidence type="ECO:0000313" key="3">
    <source>
        <dbReference type="Proteomes" id="UP000700334"/>
    </source>
</evidence>
<evidence type="ECO:0000256" key="1">
    <source>
        <dbReference type="SAM" id="MobiDB-lite"/>
    </source>
</evidence>
<dbReference type="Proteomes" id="UP000700334">
    <property type="component" value="Unassembled WGS sequence"/>
</dbReference>
<dbReference type="OrthoDB" id="9933746at2759"/>
<reference evidence="2" key="1">
    <citation type="journal article" date="2021" name="Evol. Appl.">
        <title>The genome of the Pyrenean desman and the effects of bottlenecks and inbreeding on the genomic landscape of an endangered species.</title>
        <authorList>
            <person name="Escoda L."/>
            <person name="Castresana J."/>
        </authorList>
    </citation>
    <scope>NUCLEOTIDE SEQUENCE</scope>
    <source>
        <strain evidence="2">IBE-C5619</strain>
    </source>
</reference>
<feature type="region of interest" description="Disordered" evidence="1">
    <location>
        <begin position="17"/>
        <end position="36"/>
    </location>
</feature>
<feature type="compositionally biased region" description="Basic and acidic residues" evidence="1">
    <location>
        <begin position="17"/>
        <end position="35"/>
    </location>
</feature>
<name>A0A8J6A7L6_GALPY</name>
<organism evidence="2 3">
    <name type="scientific">Galemys pyrenaicus</name>
    <name type="common">Iberian desman</name>
    <name type="synonym">Pyrenean desman</name>
    <dbReference type="NCBI Taxonomy" id="202257"/>
    <lineage>
        <taxon>Eukaryota</taxon>
        <taxon>Metazoa</taxon>
        <taxon>Chordata</taxon>
        <taxon>Craniata</taxon>
        <taxon>Vertebrata</taxon>
        <taxon>Euteleostomi</taxon>
        <taxon>Mammalia</taxon>
        <taxon>Eutheria</taxon>
        <taxon>Laurasiatheria</taxon>
        <taxon>Eulipotyphla</taxon>
        <taxon>Talpidae</taxon>
        <taxon>Galemys</taxon>
    </lineage>
</organism>
<proteinExistence type="predicted"/>
<accession>A0A8J6A7L6</accession>
<gene>
    <name evidence="2" type="ORF">J0S82_004646</name>
</gene>
<evidence type="ECO:0000313" key="2">
    <source>
        <dbReference type="EMBL" id="KAG8513135.1"/>
    </source>
</evidence>
<dbReference type="EMBL" id="JAGFMF010011775">
    <property type="protein sequence ID" value="KAG8513135.1"/>
    <property type="molecule type" value="Genomic_DNA"/>
</dbReference>